<dbReference type="Proteomes" id="UP000600171">
    <property type="component" value="Unassembled WGS sequence"/>
</dbReference>
<gene>
    <name evidence="3" type="ORF">GCM10007359_11310</name>
</gene>
<evidence type="ECO:0000256" key="1">
    <source>
        <dbReference type="ARBA" id="ARBA00023239"/>
    </source>
</evidence>
<feature type="domain" description="Fumarylacetoacetase-like C-terminal" evidence="2">
    <location>
        <begin position="85"/>
        <end position="260"/>
    </location>
</feature>
<name>A0A917IS97_9MICC</name>
<dbReference type="GO" id="GO:0005737">
    <property type="term" value="C:cytoplasm"/>
    <property type="evidence" value="ECO:0007669"/>
    <property type="project" value="TreeGrafter"/>
</dbReference>
<comment type="caution">
    <text evidence="3">The sequence shown here is derived from an EMBL/GenBank/DDBJ whole genome shotgun (WGS) entry which is preliminary data.</text>
</comment>
<dbReference type="PANTHER" id="PTHR30143:SF0">
    <property type="entry name" value="2-KETO-4-PENTENOATE HYDRATASE"/>
    <property type="match status" value="1"/>
</dbReference>
<dbReference type="RefSeq" id="WP_229723082.1">
    <property type="nucleotide sequence ID" value="NZ_BMDC01000001.1"/>
</dbReference>
<dbReference type="Gene3D" id="3.90.850.10">
    <property type="entry name" value="Fumarylacetoacetase-like, C-terminal domain"/>
    <property type="match status" value="1"/>
</dbReference>
<dbReference type="GO" id="GO:0008684">
    <property type="term" value="F:2-oxopent-4-enoate hydratase activity"/>
    <property type="evidence" value="ECO:0007669"/>
    <property type="project" value="TreeGrafter"/>
</dbReference>
<dbReference type="AlphaFoldDB" id="A0A917IS97"/>
<dbReference type="Pfam" id="PF01557">
    <property type="entry name" value="FAA_hydrolase"/>
    <property type="match status" value="1"/>
</dbReference>
<keyword evidence="1" id="KW-0456">Lyase</keyword>
<dbReference type="InterPro" id="IPR050772">
    <property type="entry name" value="Hydratase-Decarb/MhpD_sf"/>
</dbReference>
<protein>
    <submittedName>
        <fullName evidence="3">2-keto-4-pentenoate hydratase</fullName>
    </submittedName>
</protein>
<dbReference type="InterPro" id="IPR011234">
    <property type="entry name" value="Fumarylacetoacetase-like_C"/>
</dbReference>
<proteinExistence type="predicted"/>
<dbReference type="InterPro" id="IPR036663">
    <property type="entry name" value="Fumarylacetoacetase_C_sf"/>
</dbReference>
<reference evidence="3 4" key="1">
    <citation type="journal article" date="2014" name="Int. J. Syst. Evol. Microbiol.">
        <title>Complete genome sequence of Corynebacterium casei LMG S-19264T (=DSM 44701T), isolated from a smear-ripened cheese.</title>
        <authorList>
            <consortium name="US DOE Joint Genome Institute (JGI-PGF)"/>
            <person name="Walter F."/>
            <person name="Albersmeier A."/>
            <person name="Kalinowski J."/>
            <person name="Ruckert C."/>
        </authorList>
    </citation>
    <scope>NUCLEOTIDE SEQUENCE [LARGE SCALE GENOMIC DNA]</scope>
    <source>
        <strain evidence="3 4">CCM 8669</strain>
    </source>
</reference>
<evidence type="ECO:0000313" key="3">
    <source>
        <dbReference type="EMBL" id="GGH61781.1"/>
    </source>
</evidence>
<accession>A0A917IS97</accession>
<evidence type="ECO:0000313" key="4">
    <source>
        <dbReference type="Proteomes" id="UP000600171"/>
    </source>
</evidence>
<dbReference type="SUPFAM" id="SSF56529">
    <property type="entry name" value="FAH"/>
    <property type="match status" value="1"/>
</dbReference>
<organism evidence="3 4">
    <name type="scientific">Rothia aerolata</name>
    <dbReference type="NCBI Taxonomy" id="1812262"/>
    <lineage>
        <taxon>Bacteria</taxon>
        <taxon>Bacillati</taxon>
        <taxon>Actinomycetota</taxon>
        <taxon>Actinomycetes</taxon>
        <taxon>Micrococcales</taxon>
        <taxon>Micrococcaceae</taxon>
        <taxon>Rothia</taxon>
    </lineage>
</organism>
<dbReference type="EMBL" id="BMDC01000001">
    <property type="protein sequence ID" value="GGH61781.1"/>
    <property type="molecule type" value="Genomic_DNA"/>
</dbReference>
<dbReference type="PANTHER" id="PTHR30143">
    <property type="entry name" value="ACID HYDRATASE"/>
    <property type="match status" value="1"/>
</dbReference>
<keyword evidence="4" id="KW-1185">Reference proteome</keyword>
<evidence type="ECO:0000259" key="2">
    <source>
        <dbReference type="Pfam" id="PF01557"/>
    </source>
</evidence>
<sequence length="262" mass="27871">MTDRSAKIETLGNALFEATESRKPIAPIREQLEDTTLNDAYAIQTVQLNRHLAAGRKLAGHKIGLTSFAMQKQLGVDSPDFGFFLDNMVYEAGATVPTSGFIAPKVEPELAFKLSKDLTGPDVTVADVLEATEAVYPAIEIIDSRVEDWNIKLVDTVADNASCGAIVLGAEPIAVPFEKLTEVPCTLRINGEEKDSGTGRDVMGNPAEPLAWLANVLSEQGVSLKAGQFVLTGSFTGALPVVSGEKITADYGDLGSLEITFG</sequence>